<organism evidence="4 6">
    <name type="scientific">Burkholderia singularis</name>
    <dbReference type="NCBI Taxonomy" id="1503053"/>
    <lineage>
        <taxon>Bacteria</taxon>
        <taxon>Pseudomonadati</taxon>
        <taxon>Pseudomonadota</taxon>
        <taxon>Betaproteobacteria</taxon>
        <taxon>Burkholderiales</taxon>
        <taxon>Burkholderiaceae</taxon>
        <taxon>Burkholderia</taxon>
        <taxon>pseudomallei group</taxon>
    </lineage>
</organism>
<gene>
    <name evidence="5" type="ORF">BSIN_0733</name>
    <name evidence="4" type="ORF">WS67_15430</name>
</gene>
<dbReference type="AlphaFoldDB" id="A0A103E274"/>
<proteinExistence type="inferred from homology"/>
<dbReference type="Proteomes" id="UP000198460">
    <property type="component" value="Unassembled WGS sequence"/>
</dbReference>
<dbReference type="GO" id="GO:0009279">
    <property type="term" value="C:cell outer membrane"/>
    <property type="evidence" value="ECO:0007669"/>
    <property type="project" value="UniProtKB-SubCell"/>
</dbReference>
<sequence>MNYKKNRARTGRAVARIAVAAALLGVSGVACADRWGLQLGGGIGDHDVKKGDIAVVWDPNWSWWEIGGWHFAFVAEGHVSYWRYTGDAAIHSNVWEFGATPVLRFIKGSGYVRPFIEAGVGVRLLTHPTISSRYSMSTAFQFADMVGIGAQFGDRQQYQAGFRFQHESNAGIKHPNPGINFSQLYVQYNF</sequence>
<keyword evidence="1" id="KW-0998">Cell outer membrane</keyword>
<feature type="signal peptide" evidence="3">
    <location>
        <begin position="1"/>
        <end position="32"/>
    </location>
</feature>
<dbReference type="Gene3D" id="2.40.160.20">
    <property type="match status" value="1"/>
</dbReference>
<evidence type="ECO:0000256" key="3">
    <source>
        <dbReference type="SAM" id="SignalP"/>
    </source>
</evidence>
<keyword evidence="1" id="KW-0472">Membrane</keyword>
<dbReference type="PROSITE" id="PS51257">
    <property type="entry name" value="PROKAR_LIPOPROTEIN"/>
    <property type="match status" value="1"/>
</dbReference>
<dbReference type="RefSeq" id="WP_059517751.1">
    <property type="nucleotide sequence ID" value="NZ_FXAN01000083.1"/>
</dbReference>
<dbReference type="InterPro" id="IPR018550">
    <property type="entry name" value="Lipid-A_deacylase-rel"/>
</dbReference>
<dbReference type="InterPro" id="IPR011250">
    <property type="entry name" value="OMP/PagP_B-barrel"/>
</dbReference>
<comment type="subcellular location">
    <subcellularLocation>
        <location evidence="1">Cell outer membrane</location>
        <topology evidence="1">Multi-pass membrane protein</topology>
    </subcellularLocation>
</comment>
<comment type="subunit">
    <text evidence="1">Homodimer.</text>
</comment>
<dbReference type="Proteomes" id="UP000062788">
    <property type="component" value="Unassembled WGS sequence"/>
</dbReference>
<evidence type="ECO:0000313" key="5">
    <source>
        <dbReference type="EMBL" id="SMG01833.1"/>
    </source>
</evidence>
<keyword evidence="1" id="KW-0378">Hydrolase</keyword>
<reference evidence="4 6" key="1">
    <citation type="submission" date="2015-11" db="EMBL/GenBank/DDBJ databases">
        <title>Expanding the genomic diversity of Burkholderia species for the development of highly accurate diagnostics.</title>
        <authorList>
            <person name="Sahl J."/>
            <person name="Keim P."/>
            <person name="Wagner D."/>
        </authorList>
    </citation>
    <scope>NUCLEOTIDE SEQUENCE [LARGE SCALE GENOMIC DNA]</scope>
    <source>
        <strain evidence="4 6">TSV85</strain>
    </source>
</reference>
<name>A0A103E274_9BURK</name>
<dbReference type="EC" id="3.1.1.77" evidence="1"/>
<evidence type="ECO:0000256" key="2">
    <source>
        <dbReference type="PIRSR" id="PIRSR029681-2"/>
    </source>
</evidence>
<comment type="catalytic activity">
    <reaction evidence="1">
        <text>a 3-(acyloxy)acyl derivative of bacterial toxin + H2O = a 3-hydroxyacyl derivative of bacterial toxin + a fatty acid + H(+)</text>
        <dbReference type="Rhea" id="RHEA:12032"/>
        <dbReference type="ChEBI" id="CHEBI:15377"/>
        <dbReference type="ChEBI" id="CHEBI:15378"/>
        <dbReference type="ChEBI" id="CHEBI:28868"/>
        <dbReference type="ChEBI" id="CHEBI:136853"/>
        <dbReference type="ChEBI" id="CHEBI:140675"/>
        <dbReference type="EC" id="3.1.1.77"/>
    </reaction>
</comment>
<feature type="chain" id="PRO_5015049523" description="Lipid A deacylase" evidence="3">
    <location>
        <begin position="33"/>
        <end position="190"/>
    </location>
</feature>
<evidence type="ECO:0000313" key="4">
    <source>
        <dbReference type="EMBL" id="KVE26957.1"/>
    </source>
</evidence>
<keyword evidence="6" id="KW-1185">Reference proteome</keyword>
<dbReference type="Pfam" id="PF09411">
    <property type="entry name" value="PagL"/>
    <property type="match status" value="1"/>
</dbReference>
<accession>A0A103E274</accession>
<evidence type="ECO:0000256" key="1">
    <source>
        <dbReference type="PIRNR" id="PIRNR029681"/>
    </source>
</evidence>
<evidence type="ECO:0000313" key="6">
    <source>
        <dbReference type="Proteomes" id="UP000062788"/>
    </source>
</evidence>
<keyword evidence="3" id="KW-0732">Signal</keyword>
<evidence type="ECO:0000313" key="7">
    <source>
        <dbReference type="Proteomes" id="UP000198460"/>
    </source>
</evidence>
<dbReference type="EMBL" id="FXAN01000083">
    <property type="protein sequence ID" value="SMG01833.1"/>
    <property type="molecule type" value="Genomic_DNA"/>
</dbReference>
<dbReference type="OrthoDB" id="5297282at2"/>
<dbReference type="EMBL" id="LOWA01000032">
    <property type="protein sequence ID" value="KVE26957.1"/>
    <property type="molecule type" value="Genomic_DNA"/>
</dbReference>
<protein>
    <recommendedName>
        <fullName evidence="1">Lipid A deacylase</fullName>
        <ecNumber evidence="1">3.1.1.77</ecNumber>
    </recommendedName>
    <alternativeName>
        <fullName evidence="1">LPS 3-O-deacylase</fullName>
    </alternativeName>
    <alternativeName>
        <fullName evidence="1">Outer membrane enzyme</fullName>
    </alternativeName>
</protein>
<dbReference type="PIRSF" id="PIRSF029681">
    <property type="entry name" value="PagL"/>
    <property type="match status" value="1"/>
</dbReference>
<reference evidence="5 7" key="2">
    <citation type="submission" date="2017-04" db="EMBL/GenBank/DDBJ databases">
        <authorList>
            <person name="Afonso C.L."/>
            <person name="Miller P.J."/>
            <person name="Scott M.A."/>
            <person name="Spackman E."/>
            <person name="Goraichik I."/>
            <person name="Dimitrov K.M."/>
            <person name="Suarez D.L."/>
            <person name="Swayne D.E."/>
        </authorList>
    </citation>
    <scope>NUCLEOTIDE SEQUENCE [LARGE SCALE GENOMIC DNA]</scope>
    <source>
        <strain evidence="5">LMG 28154</strain>
    </source>
</reference>
<comment type="function">
    <text evidence="1">Has lipid A 3-O-deacylase activity. Hydrolyzes the ester bond at the 3 position of lipid A, a bioactive component of lipopolysaccharide (LPS), thereby releasing the primary fatty acyl moiety.</text>
</comment>
<comment type="similarity">
    <text evidence="1">Belongs to the PagL family.</text>
</comment>
<dbReference type="GO" id="GO:0050528">
    <property type="term" value="F:acyloxyacyl hydrolase activity"/>
    <property type="evidence" value="ECO:0007669"/>
    <property type="project" value="UniProtKB-EC"/>
</dbReference>
<feature type="site" description="Critical for activity" evidence="2">
    <location>
        <position position="169"/>
    </location>
</feature>
<dbReference type="SUPFAM" id="SSF56925">
    <property type="entry name" value="OMPA-like"/>
    <property type="match status" value="1"/>
</dbReference>